<organism evidence="5 6">
    <name type="scientific">Hydrogenoanaerobacterium saccharovorans</name>
    <dbReference type="NCBI Taxonomy" id="474960"/>
    <lineage>
        <taxon>Bacteria</taxon>
        <taxon>Bacillati</taxon>
        <taxon>Bacillota</taxon>
        <taxon>Clostridia</taxon>
        <taxon>Eubacteriales</taxon>
        <taxon>Oscillospiraceae</taxon>
        <taxon>Hydrogenoanaerobacterium</taxon>
    </lineage>
</organism>
<name>A0ABS2GKZ4_9FIRM</name>
<sequence length="509" mass="54274">MFSSVSSFGLTGIACYPVTVEADVSRAFPCFEIVGLPDAAVKESKDRVRSAMKNCGMEFPSSRVVVNLAPADTKKTGAIYDLPILVGILCSTGALPALPEGLALVGELSLDGHLRPVNGILSMVADARRRGLPGIIIPRANAAEGAVFPDFPVYAADSVEEVLRHLRGEEILPLASSLPVSAEPEAPCPDFADVKGQPVARRAAEVAAAGGHNLLLLGSPGSGKSMIAQRLPSILPELSFEESIETTQIHSIAGLLPQGVSLLRNRPFRAPHHTVSAAGLTGGGSNPRPGEISLAHNGVLFLDELPEFSRSALEALRQPMENSRVTISRAGGSVTYPSRIMAVAAMNPCPCGYYGHPDRPCTCTPSAIKRYLGRVSGPLLDRLDIQVEVAPVRYEDLASASREEGSAAIRERVAAARKIQQTRLAPYGESCNARIPAGALGEVCPLTPAADRILQMAFERLNLSGRAYDRILKIARTIADLDGSERIDTPHITEAIQYRSLDRKYWAGR</sequence>
<dbReference type="InterPro" id="IPR014721">
    <property type="entry name" value="Ribsml_uS5_D2-typ_fold_subgr"/>
</dbReference>
<accession>A0ABS2GKZ4</accession>
<dbReference type="PROSITE" id="PS50051">
    <property type="entry name" value="MCM_2"/>
    <property type="match status" value="1"/>
</dbReference>
<dbReference type="Gene3D" id="3.30.230.10">
    <property type="match status" value="1"/>
</dbReference>
<dbReference type="InterPro" id="IPR001208">
    <property type="entry name" value="MCM_dom"/>
</dbReference>
<dbReference type="Proteomes" id="UP000724149">
    <property type="component" value="Unassembled WGS sequence"/>
</dbReference>
<dbReference type="InterPro" id="IPR003593">
    <property type="entry name" value="AAA+_ATPase"/>
</dbReference>
<dbReference type="InterPro" id="IPR020568">
    <property type="entry name" value="Ribosomal_Su5_D2-typ_SF"/>
</dbReference>
<comment type="similarity">
    <text evidence="1">Belongs to the Mg-chelatase subunits D/I family. ComM subfamily.</text>
</comment>
<comment type="caution">
    <text evidence="5">The sequence shown here is derived from an EMBL/GenBank/DDBJ whole genome shotgun (WGS) entry which is preliminary data.</text>
</comment>
<dbReference type="Pfam" id="PF13335">
    <property type="entry name" value="Mg_chelatase_C"/>
    <property type="match status" value="1"/>
</dbReference>
<dbReference type="RefSeq" id="WP_204719334.1">
    <property type="nucleotide sequence ID" value="NZ_JACSNR010000001.1"/>
</dbReference>
<dbReference type="SMART" id="SM00382">
    <property type="entry name" value="AAA"/>
    <property type="match status" value="1"/>
</dbReference>
<dbReference type="Gene3D" id="3.40.50.300">
    <property type="entry name" value="P-loop containing nucleotide triphosphate hydrolases"/>
    <property type="match status" value="1"/>
</dbReference>
<feature type="domain" description="MCM C-terminal AAA(+) ATPase" evidence="4">
    <location>
        <begin position="290"/>
        <end position="348"/>
    </location>
</feature>
<dbReference type="NCBIfam" id="TIGR00368">
    <property type="entry name" value="YifB family Mg chelatase-like AAA ATPase"/>
    <property type="match status" value="1"/>
</dbReference>
<keyword evidence="2" id="KW-0547">Nucleotide-binding</keyword>
<dbReference type="EMBL" id="JACSNR010000001">
    <property type="protein sequence ID" value="MBM6922384.1"/>
    <property type="molecule type" value="Genomic_DNA"/>
</dbReference>
<dbReference type="InterPro" id="IPR045006">
    <property type="entry name" value="CHLI-like"/>
</dbReference>
<proteinExistence type="inferred from homology"/>
<dbReference type="InterPro" id="IPR004482">
    <property type="entry name" value="Mg_chelat-rel"/>
</dbReference>
<keyword evidence="3" id="KW-0067">ATP-binding</keyword>
<gene>
    <name evidence="5" type="ORF">H9X81_01570</name>
</gene>
<keyword evidence="6" id="KW-1185">Reference proteome</keyword>
<dbReference type="InterPro" id="IPR000523">
    <property type="entry name" value="Mg_chelatse_chII-like_cat_dom"/>
</dbReference>
<dbReference type="SUPFAM" id="SSF54211">
    <property type="entry name" value="Ribosomal protein S5 domain 2-like"/>
    <property type="match status" value="1"/>
</dbReference>
<evidence type="ECO:0000313" key="6">
    <source>
        <dbReference type="Proteomes" id="UP000724149"/>
    </source>
</evidence>
<dbReference type="InterPro" id="IPR027417">
    <property type="entry name" value="P-loop_NTPase"/>
</dbReference>
<evidence type="ECO:0000256" key="2">
    <source>
        <dbReference type="ARBA" id="ARBA00022741"/>
    </source>
</evidence>
<reference evidence="5 6" key="1">
    <citation type="journal article" date="2021" name="Sci. Rep.">
        <title>The distribution of antibiotic resistance genes in chicken gut microbiota commensals.</title>
        <authorList>
            <person name="Juricova H."/>
            <person name="Matiasovicova J."/>
            <person name="Kubasova T."/>
            <person name="Cejkova D."/>
            <person name="Rychlik I."/>
        </authorList>
    </citation>
    <scope>NUCLEOTIDE SEQUENCE [LARGE SCALE GENOMIC DNA]</scope>
    <source>
        <strain evidence="5 6">An564</strain>
    </source>
</reference>
<evidence type="ECO:0000256" key="1">
    <source>
        <dbReference type="ARBA" id="ARBA00006354"/>
    </source>
</evidence>
<dbReference type="Pfam" id="PF13541">
    <property type="entry name" value="ChlI"/>
    <property type="match status" value="1"/>
</dbReference>
<evidence type="ECO:0000256" key="3">
    <source>
        <dbReference type="ARBA" id="ARBA00022840"/>
    </source>
</evidence>
<evidence type="ECO:0000259" key="4">
    <source>
        <dbReference type="PROSITE" id="PS50051"/>
    </source>
</evidence>
<dbReference type="InterPro" id="IPR025158">
    <property type="entry name" value="Mg_chelat-rel_C"/>
</dbReference>
<dbReference type="PANTHER" id="PTHR32039">
    <property type="entry name" value="MAGNESIUM-CHELATASE SUBUNIT CHLI"/>
    <property type="match status" value="1"/>
</dbReference>
<evidence type="ECO:0000313" key="5">
    <source>
        <dbReference type="EMBL" id="MBM6922384.1"/>
    </source>
</evidence>
<dbReference type="Pfam" id="PF01078">
    <property type="entry name" value="Mg_chelatase"/>
    <property type="match status" value="1"/>
</dbReference>
<dbReference type="SUPFAM" id="SSF52540">
    <property type="entry name" value="P-loop containing nucleoside triphosphate hydrolases"/>
    <property type="match status" value="1"/>
</dbReference>
<protein>
    <submittedName>
        <fullName evidence="5">YifB family Mg chelatase-like AAA ATPase</fullName>
    </submittedName>
</protein>
<dbReference type="PRINTS" id="PR01657">
    <property type="entry name" value="MCMFAMILY"/>
</dbReference>
<dbReference type="PANTHER" id="PTHR32039:SF7">
    <property type="entry name" value="COMPETENCE PROTEIN COMM"/>
    <property type="match status" value="1"/>
</dbReference>